<evidence type="ECO:0000313" key="6">
    <source>
        <dbReference type="Proteomes" id="UP001177023"/>
    </source>
</evidence>
<dbReference type="PROSITE" id="PS00125">
    <property type="entry name" value="SER_THR_PHOSPHATASE"/>
    <property type="match status" value="1"/>
</dbReference>
<dbReference type="PANTHER" id="PTHR11668:SF496">
    <property type="entry name" value="SERINE_THREONINE-PROTEIN PHOSPHATASE"/>
    <property type="match status" value="1"/>
</dbReference>
<dbReference type="SUPFAM" id="SSF56300">
    <property type="entry name" value="Metallo-dependent phosphatases"/>
    <property type="match status" value="1"/>
</dbReference>
<keyword evidence="3" id="KW-1133">Transmembrane helix</keyword>
<keyword evidence="3" id="KW-0472">Membrane</keyword>
<evidence type="ECO:0000256" key="1">
    <source>
        <dbReference type="RuleBase" id="RU004273"/>
    </source>
</evidence>
<comment type="similarity">
    <text evidence="1">Belongs to the PPP phosphatase family.</text>
</comment>
<dbReference type="EMBL" id="CATQJA010002659">
    <property type="protein sequence ID" value="CAJ0580340.1"/>
    <property type="molecule type" value="Genomic_DNA"/>
</dbReference>
<organism evidence="5 6">
    <name type="scientific">Mesorhabditis spiculigera</name>
    <dbReference type="NCBI Taxonomy" id="96644"/>
    <lineage>
        <taxon>Eukaryota</taxon>
        <taxon>Metazoa</taxon>
        <taxon>Ecdysozoa</taxon>
        <taxon>Nematoda</taxon>
        <taxon>Chromadorea</taxon>
        <taxon>Rhabditida</taxon>
        <taxon>Rhabditina</taxon>
        <taxon>Rhabditomorpha</taxon>
        <taxon>Rhabditoidea</taxon>
        <taxon>Rhabditidae</taxon>
        <taxon>Mesorhabditinae</taxon>
        <taxon>Mesorhabditis</taxon>
    </lineage>
</organism>
<name>A0AA36GCG2_9BILA</name>
<dbReference type="PANTHER" id="PTHR11668">
    <property type="entry name" value="SERINE/THREONINE PROTEIN PHOSPHATASE"/>
    <property type="match status" value="1"/>
</dbReference>
<gene>
    <name evidence="5" type="ORF">MSPICULIGERA_LOCUS18538</name>
</gene>
<dbReference type="InterPro" id="IPR006186">
    <property type="entry name" value="Ser/Thr-sp_prot-phosphatase"/>
</dbReference>
<dbReference type="GO" id="GO:0005737">
    <property type="term" value="C:cytoplasm"/>
    <property type="evidence" value="ECO:0007669"/>
    <property type="project" value="TreeGrafter"/>
</dbReference>
<feature type="region of interest" description="Disordered" evidence="2">
    <location>
        <begin position="380"/>
        <end position="440"/>
    </location>
</feature>
<keyword evidence="6" id="KW-1185">Reference proteome</keyword>
<keyword evidence="3" id="KW-0812">Transmembrane</keyword>
<feature type="region of interest" description="Disordered" evidence="2">
    <location>
        <begin position="324"/>
        <end position="363"/>
    </location>
</feature>
<accession>A0AA36GCG2</accession>
<proteinExistence type="inferred from homology"/>
<feature type="compositionally biased region" description="Basic and acidic residues" evidence="2">
    <location>
        <begin position="918"/>
        <end position="927"/>
    </location>
</feature>
<keyword evidence="1" id="KW-0378">Hydrolase</keyword>
<dbReference type="InterPro" id="IPR029052">
    <property type="entry name" value="Metallo-depent_PP-like"/>
</dbReference>
<feature type="domain" description="Serine/threonine specific protein phosphatases" evidence="4">
    <location>
        <begin position="657"/>
        <end position="662"/>
    </location>
</feature>
<dbReference type="InterPro" id="IPR050341">
    <property type="entry name" value="PP1_catalytic_subunit"/>
</dbReference>
<feature type="region of interest" description="Disordered" evidence="2">
    <location>
        <begin position="909"/>
        <end position="935"/>
    </location>
</feature>
<dbReference type="EC" id="3.1.3.16" evidence="1"/>
<feature type="transmembrane region" description="Helical" evidence="3">
    <location>
        <begin position="169"/>
        <end position="191"/>
    </location>
</feature>
<comment type="caution">
    <text evidence="5">The sequence shown here is derived from an EMBL/GenBank/DDBJ whole genome shotgun (WGS) entry which is preliminary data.</text>
</comment>
<dbReference type="AlphaFoldDB" id="A0AA36GCG2"/>
<dbReference type="SMART" id="SM00156">
    <property type="entry name" value="PP2Ac"/>
    <property type="match status" value="1"/>
</dbReference>
<dbReference type="Proteomes" id="UP001177023">
    <property type="component" value="Unassembled WGS sequence"/>
</dbReference>
<dbReference type="PRINTS" id="PR00114">
    <property type="entry name" value="STPHPHTASE"/>
</dbReference>
<reference evidence="5" key="1">
    <citation type="submission" date="2023-06" db="EMBL/GenBank/DDBJ databases">
        <authorList>
            <person name="Delattre M."/>
        </authorList>
    </citation>
    <scope>NUCLEOTIDE SEQUENCE</scope>
    <source>
        <strain evidence="5">AF72</strain>
    </source>
</reference>
<protein>
    <recommendedName>
        <fullName evidence="1">Serine/threonine-protein phosphatase</fullName>
        <ecNumber evidence="1">3.1.3.16</ecNumber>
    </recommendedName>
</protein>
<feature type="region of interest" description="Disordered" evidence="2">
    <location>
        <begin position="488"/>
        <end position="508"/>
    </location>
</feature>
<feature type="compositionally biased region" description="Polar residues" evidence="2">
    <location>
        <begin position="421"/>
        <end position="432"/>
    </location>
</feature>
<dbReference type="Pfam" id="PF00149">
    <property type="entry name" value="Metallophos"/>
    <property type="match status" value="1"/>
</dbReference>
<dbReference type="InterPro" id="IPR004843">
    <property type="entry name" value="Calcineurin-like_PHP"/>
</dbReference>
<evidence type="ECO:0000313" key="5">
    <source>
        <dbReference type="EMBL" id="CAJ0580340.1"/>
    </source>
</evidence>
<sequence length="935" mass="103580">MFVCYSADALKEPYPNFTPHVKPRYTQKCEKCELPETVCESEPWATIQGLRPSVGHFACRPNFCPTNDNVAARLKRAGADKIIRYPRCIEIAGLSDSHKEYVLNDALLNCATNPIYLEMNKDPRLRMKLQNCSAFHDADGTGNKICLFTALPSKSSHASQAATIVGDFGWIYITGAVIAILLLAVVGGTIYRIKHKSRQNDDAVDQESEASKKQDIEATAASDPNTNPVTPANAIKNRPWHIVKKLDPAEYLAFGEQSYTIDVSKLRFSRITILPDLFERAVANARVVPPQMPPKTPFNPITIEEECRVVMQGRDLLEDGLRDVKPSTQTGSAQLDNLPVGAKAWQSDPDARPRPATPMDEGRFGADVSRLFAEVDAEAAEEGLGGQQQCNPDDVTQHSRSAARVPGGAAPEDSSIGPDASTHTRPLNNTPVETPPHACPREESADMCLRCLMENHPELTKDEDPAALAETMRELKSAIEEHQDARVAAAGEGSQQAGPAATPKKNIAYKPPAAPKMVDARLQCTAAEATTYCTISALYLRKKLLHPFNMSLPDAKLPMLVNGDLDAMNWAYYGYAIQARKLKNVVEINGPTMFIQDLHGDFRQAIRLLMDYYESARNHPGLRLVVMGNLVDHGPASHETILLFMSVAFFDSKIIILRGNHETPEINGKYGFQDETLRRFDAKIAHKLYSHANWAFRQLPLAVVSMGRIFAMHGCIDPDVQTIEEYNKFDRFARYRPTWLMSLLWNDPQKGILGAQPNNKRKGQLALGPDVIHDCMKRNQLDLIVRGHQPPMGGVEFFNGKDVLTGFGKPDYDPWGNLASSILCDGTGRVKITLYAGDLSQPAPTEERVKKMLRLSRNFSVYSKDGMNEQYAEFTNKLANKGVEGIKTVSDMPASQKLLNEVLAKHGDVAVPPIPDEMSPKTDDDKKNKMKKDKK</sequence>
<evidence type="ECO:0000259" key="4">
    <source>
        <dbReference type="PROSITE" id="PS00125"/>
    </source>
</evidence>
<comment type="catalytic activity">
    <reaction evidence="1">
        <text>O-phospho-L-threonyl-[protein] + H2O = L-threonyl-[protein] + phosphate</text>
        <dbReference type="Rhea" id="RHEA:47004"/>
        <dbReference type="Rhea" id="RHEA-COMP:11060"/>
        <dbReference type="Rhea" id="RHEA-COMP:11605"/>
        <dbReference type="ChEBI" id="CHEBI:15377"/>
        <dbReference type="ChEBI" id="CHEBI:30013"/>
        <dbReference type="ChEBI" id="CHEBI:43474"/>
        <dbReference type="ChEBI" id="CHEBI:61977"/>
        <dbReference type="EC" id="3.1.3.16"/>
    </reaction>
</comment>
<feature type="non-terminal residue" evidence="5">
    <location>
        <position position="1"/>
    </location>
</feature>
<feature type="compositionally biased region" description="Polar residues" evidence="2">
    <location>
        <begin position="326"/>
        <end position="335"/>
    </location>
</feature>
<dbReference type="CDD" id="cd00144">
    <property type="entry name" value="MPP_PPP_family"/>
    <property type="match status" value="1"/>
</dbReference>
<dbReference type="GO" id="GO:0004722">
    <property type="term" value="F:protein serine/threonine phosphatase activity"/>
    <property type="evidence" value="ECO:0007669"/>
    <property type="project" value="UniProtKB-EC"/>
</dbReference>
<evidence type="ECO:0000256" key="3">
    <source>
        <dbReference type="SAM" id="Phobius"/>
    </source>
</evidence>
<feature type="region of interest" description="Disordered" evidence="2">
    <location>
        <begin position="197"/>
        <end position="233"/>
    </location>
</feature>
<dbReference type="Gene3D" id="3.60.21.10">
    <property type="match status" value="1"/>
</dbReference>
<evidence type="ECO:0000256" key="2">
    <source>
        <dbReference type="SAM" id="MobiDB-lite"/>
    </source>
</evidence>